<dbReference type="OMA" id="CWIRQLE"/>
<evidence type="ECO:0000256" key="3">
    <source>
        <dbReference type="ARBA" id="ARBA00022692"/>
    </source>
</evidence>
<keyword evidence="5 9" id="KW-0472">Membrane</keyword>
<feature type="transmembrane region" description="Helical" evidence="9">
    <location>
        <begin position="69"/>
        <end position="92"/>
    </location>
</feature>
<keyword evidence="2" id="KW-1003">Cell membrane</keyword>
<accession>A0A8B7P4C5</accession>
<keyword evidence="4 9" id="KW-1133">Transmembrane helix</keyword>
<keyword evidence="6" id="KW-0325">Glycoprotein</keyword>
<dbReference type="PRINTS" id="PR00171">
    <property type="entry name" value="SUGRTRNSPORT"/>
</dbReference>
<dbReference type="Pfam" id="PF00083">
    <property type="entry name" value="Sugar_tr"/>
    <property type="match status" value="1"/>
</dbReference>
<dbReference type="CDD" id="cd17358">
    <property type="entry name" value="MFS_GLUT6_8_Class3_like"/>
    <property type="match status" value="1"/>
</dbReference>
<evidence type="ECO:0000256" key="5">
    <source>
        <dbReference type="ARBA" id="ARBA00023136"/>
    </source>
</evidence>
<keyword evidence="3 9" id="KW-0812">Transmembrane</keyword>
<name>A0A8B7P4C5_HYAAZ</name>
<dbReference type="PANTHER" id="PTHR48021">
    <property type="match status" value="1"/>
</dbReference>
<comment type="subcellular location">
    <subcellularLocation>
        <location evidence="1">Cell membrane</location>
        <topology evidence="1">Multi-pass membrane protein</topology>
    </subcellularLocation>
</comment>
<keyword evidence="11" id="KW-1185">Reference proteome</keyword>
<proteinExistence type="inferred from homology"/>
<dbReference type="InterPro" id="IPR020846">
    <property type="entry name" value="MFS_dom"/>
</dbReference>
<dbReference type="PROSITE" id="PS50850">
    <property type="entry name" value="MFS"/>
    <property type="match status" value="1"/>
</dbReference>
<dbReference type="Gene3D" id="1.20.1250.20">
    <property type="entry name" value="MFS general substrate transporter like domains"/>
    <property type="match status" value="1"/>
</dbReference>
<evidence type="ECO:0000256" key="8">
    <source>
        <dbReference type="RuleBase" id="RU003346"/>
    </source>
</evidence>
<dbReference type="Proteomes" id="UP000694843">
    <property type="component" value="Unplaced"/>
</dbReference>
<evidence type="ECO:0000256" key="6">
    <source>
        <dbReference type="ARBA" id="ARBA00023180"/>
    </source>
</evidence>
<dbReference type="PROSITE" id="PS00216">
    <property type="entry name" value="SUGAR_TRANSPORT_1"/>
    <property type="match status" value="1"/>
</dbReference>
<evidence type="ECO:0000256" key="4">
    <source>
        <dbReference type="ARBA" id="ARBA00022989"/>
    </source>
</evidence>
<dbReference type="InterPro" id="IPR005828">
    <property type="entry name" value="MFS_sugar_transport-like"/>
</dbReference>
<feature type="transmembrane region" description="Helical" evidence="9">
    <location>
        <begin position="99"/>
        <end position="120"/>
    </location>
</feature>
<protein>
    <submittedName>
        <fullName evidence="12">Solute carrier family 2, facilitated glucose transporter member 8</fullName>
    </submittedName>
</protein>
<sequence length="473" mass="51322">MEDNNQLVKNKPTYITQYIATACCTFGALTVGSGTTYAAPSTAQLGALANETNYSLIGGEPLSDSQLSWFSSIVNVGAILGVVLGGLGINWIGRRGTMIACLVPNVLGWALIGLASNFAMLIAGRIFVGVSAGVATIAVPTYIGEIASPDIRGMLGSCFQLMMTVGVLFVFVFGALESWQWLALTCLLPAVVFSVSMVFNMESPSYLLAKDKHEDARMSLQHFRGKECNVDAELTRLQDAVAFARNNRASFRDLGRPHIRRPLLISVVLMVFQQFSGISAIMFNLTTIFESAEADMSAENSSILVAVVQVVATAVAAALMDRAGRRPLLIGSSVVLAASQASMGIYFYLLSEDKASNLSWLPITSLMIFIFAYSTGFGPIPWVMMGEIFSHDVRELAGSLAAITSWLFAFIITLIFRPLQEAIHDYGVYWFFSGMCVVSVFFSVFVVKETKRKTMEEITEMFGGTPKNVSENS</sequence>
<dbReference type="RefSeq" id="XP_018020827.1">
    <property type="nucleotide sequence ID" value="XM_018165338.2"/>
</dbReference>
<feature type="transmembrane region" description="Helical" evidence="9">
    <location>
        <begin position="360"/>
        <end position="384"/>
    </location>
</feature>
<dbReference type="InterPro" id="IPR003663">
    <property type="entry name" value="Sugar/inositol_transpt"/>
</dbReference>
<dbReference type="InterPro" id="IPR036259">
    <property type="entry name" value="MFS_trans_sf"/>
</dbReference>
<dbReference type="PROSITE" id="PS00217">
    <property type="entry name" value="SUGAR_TRANSPORT_2"/>
    <property type="match status" value="1"/>
</dbReference>
<dbReference type="GO" id="GO:0005886">
    <property type="term" value="C:plasma membrane"/>
    <property type="evidence" value="ECO:0007669"/>
    <property type="project" value="UniProtKB-SubCell"/>
</dbReference>
<feature type="transmembrane region" description="Helical" evidence="9">
    <location>
        <begin position="181"/>
        <end position="200"/>
    </location>
</feature>
<evidence type="ECO:0000259" key="10">
    <source>
        <dbReference type="PROSITE" id="PS50850"/>
    </source>
</evidence>
<dbReference type="GeneID" id="108677167"/>
<evidence type="ECO:0000313" key="11">
    <source>
        <dbReference type="Proteomes" id="UP000694843"/>
    </source>
</evidence>
<dbReference type="InterPro" id="IPR044775">
    <property type="entry name" value="MFS_ERD6/Tret1-like"/>
</dbReference>
<feature type="domain" description="Major facilitator superfamily (MFS) profile" evidence="10">
    <location>
        <begin position="20"/>
        <end position="451"/>
    </location>
</feature>
<evidence type="ECO:0000256" key="2">
    <source>
        <dbReference type="ARBA" id="ARBA00022475"/>
    </source>
</evidence>
<dbReference type="KEGG" id="hazt:108677167"/>
<gene>
    <name evidence="12" type="primary">LOC108677167</name>
</gene>
<evidence type="ECO:0000256" key="7">
    <source>
        <dbReference type="ARBA" id="ARBA00024348"/>
    </source>
</evidence>
<dbReference type="OrthoDB" id="6612291at2759"/>
<dbReference type="InterPro" id="IPR005829">
    <property type="entry name" value="Sugar_transporter_CS"/>
</dbReference>
<feature type="transmembrane region" description="Helical" evidence="9">
    <location>
        <begin position="303"/>
        <end position="320"/>
    </location>
</feature>
<dbReference type="PANTHER" id="PTHR48021:SF1">
    <property type="entry name" value="GH07001P-RELATED"/>
    <property type="match status" value="1"/>
</dbReference>
<reference evidence="12" key="1">
    <citation type="submission" date="2025-08" db="UniProtKB">
        <authorList>
            <consortium name="RefSeq"/>
        </authorList>
    </citation>
    <scope>IDENTIFICATION</scope>
    <source>
        <tissue evidence="12">Whole organism</tissue>
    </source>
</reference>
<dbReference type="FunFam" id="1.20.1250.20:FF:000055">
    <property type="entry name" value="Facilitated trehalose transporter Tret1-2 homolog"/>
    <property type="match status" value="1"/>
</dbReference>
<evidence type="ECO:0000256" key="9">
    <source>
        <dbReference type="SAM" id="Phobius"/>
    </source>
</evidence>
<evidence type="ECO:0000313" key="12">
    <source>
        <dbReference type="RefSeq" id="XP_018020827.1"/>
    </source>
</evidence>
<feature type="transmembrane region" description="Helical" evidence="9">
    <location>
        <begin position="126"/>
        <end position="143"/>
    </location>
</feature>
<dbReference type="GO" id="GO:0051119">
    <property type="term" value="F:sugar transmembrane transporter activity"/>
    <property type="evidence" value="ECO:0007669"/>
    <property type="project" value="InterPro"/>
</dbReference>
<dbReference type="NCBIfam" id="TIGR00879">
    <property type="entry name" value="SP"/>
    <property type="match status" value="1"/>
</dbReference>
<feature type="transmembrane region" description="Helical" evidence="9">
    <location>
        <begin position="155"/>
        <end position="175"/>
    </location>
</feature>
<keyword evidence="8" id="KW-0813">Transport</keyword>
<feature type="transmembrane region" description="Helical" evidence="9">
    <location>
        <begin position="428"/>
        <end position="447"/>
    </location>
</feature>
<dbReference type="AlphaFoldDB" id="A0A8B7P4C5"/>
<dbReference type="SUPFAM" id="SSF103473">
    <property type="entry name" value="MFS general substrate transporter"/>
    <property type="match status" value="1"/>
</dbReference>
<feature type="transmembrane region" description="Helical" evidence="9">
    <location>
        <begin position="396"/>
        <end position="416"/>
    </location>
</feature>
<feature type="transmembrane region" description="Helical" evidence="9">
    <location>
        <begin position="262"/>
        <end position="283"/>
    </location>
</feature>
<organism evidence="11 12">
    <name type="scientific">Hyalella azteca</name>
    <name type="common">Amphipod</name>
    <dbReference type="NCBI Taxonomy" id="294128"/>
    <lineage>
        <taxon>Eukaryota</taxon>
        <taxon>Metazoa</taxon>
        <taxon>Ecdysozoa</taxon>
        <taxon>Arthropoda</taxon>
        <taxon>Crustacea</taxon>
        <taxon>Multicrustacea</taxon>
        <taxon>Malacostraca</taxon>
        <taxon>Eumalacostraca</taxon>
        <taxon>Peracarida</taxon>
        <taxon>Amphipoda</taxon>
        <taxon>Senticaudata</taxon>
        <taxon>Talitrida</taxon>
        <taxon>Talitroidea</taxon>
        <taxon>Hyalellidae</taxon>
        <taxon>Hyalella</taxon>
    </lineage>
</organism>
<comment type="similarity">
    <text evidence="7">Belongs to the major facilitator superfamily. Sugar transporter (TC 2.A.1.1) family. Trehalose transporter subfamily.</text>
</comment>
<dbReference type="InterPro" id="IPR050549">
    <property type="entry name" value="MFS_Trehalose_Transporter"/>
</dbReference>
<evidence type="ECO:0000256" key="1">
    <source>
        <dbReference type="ARBA" id="ARBA00004651"/>
    </source>
</evidence>
<keyword evidence="12" id="KW-0762">Sugar transport</keyword>
<feature type="transmembrane region" description="Helical" evidence="9">
    <location>
        <begin position="327"/>
        <end position="348"/>
    </location>
</feature>